<keyword evidence="2" id="KW-1185">Reference proteome</keyword>
<evidence type="ECO:0000313" key="1">
    <source>
        <dbReference type="EMBL" id="KAJ7986443.1"/>
    </source>
</evidence>
<dbReference type="EMBL" id="CM055761">
    <property type="protein sequence ID" value="KAJ7986443.1"/>
    <property type="molecule type" value="Genomic_DNA"/>
</dbReference>
<proteinExistence type="predicted"/>
<sequence>MFRAPRNLPLNRMRGLWEIGPDHESLIELRSGPRVVSCQSHGARVSSSGMLFWGSSLFRGITSSLPAAPIGLSSVSAAPQHFKSVSCYA</sequence>
<dbReference type="Proteomes" id="UP001157502">
    <property type="component" value="Chromosome 34"/>
</dbReference>
<comment type="caution">
    <text evidence="1">The sequence shown here is derived from an EMBL/GenBank/DDBJ whole genome shotgun (WGS) entry which is preliminary data.</text>
</comment>
<evidence type="ECO:0000313" key="2">
    <source>
        <dbReference type="Proteomes" id="UP001157502"/>
    </source>
</evidence>
<accession>A0ACC2F4Y4</accession>
<name>A0ACC2F4Y4_DALPE</name>
<gene>
    <name evidence="1" type="ORF">DPEC_G00339940</name>
</gene>
<protein>
    <submittedName>
        <fullName evidence="1">Uncharacterized protein</fullName>
    </submittedName>
</protein>
<organism evidence="1 2">
    <name type="scientific">Dallia pectoralis</name>
    <name type="common">Alaska blackfish</name>
    <dbReference type="NCBI Taxonomy" id="75939"/>
    <lineage>
        <taxon>Eukaryota</taxon>
        <taxon>Metazoa</taxon>
        <taxon>Chordata</taxon>
        <taxon>Craniata</taxon>
        <taxon>Vertebrata</taxon>
        <taxon>Euteleostomi</taxon>
        <taxon>Actinopterygii</taxon>
        <taxon>Neopterygii</taxon>
        <taxon>Teleostei</taxon>
        <taxon>Protacanthopterygii</taxon>
        <taxon>Esociformes</taxon>
        <taxon>Umbridae</taxon>
        <taxon>Dallia</taxon>
    </lineage>
</organism>
<reference evidence="1" key="1">
    <citation type="submission" date="2021-05" db="EMBL/GenBank/DDBJ databases">
        <authorList>
            <person name="Pan Q."/>
            <person name="Jouanno E."/>
            <person name="Zahm M."/>
            <person name="Klopp C."/>
            <person name="Cabau C."/>
            <person name="Louis A."/>
            <person name="Berthelot C."/>
            <person name="Parey E."/>
            <person name="Roest Crollius H."/>
            <person name="Montfort J."/>
            <person name="Robinson-Rechavi M."/>
            <person name="Bouchez O."/>
            <person name="Lampietro C."/>
            <person name="Lopez Roques C."/>
            <person name="Donnadieu C."/>
            <person name="Postlethwait J."/>
            <person name="Bobe J."/>
            <person name="Dillon D."/>
            <person name="Chandos A."/>
            <person name="von Hippel F."/>
            <person name="Guiguen Y."/>
        </authorList>
    </citation>
    <scope>NUCLEOTIDE SEQUENCE</scope>
    <source>
        <strain evidence="1">YG-Jan2019</strain>
    </source>
</reference>